<dbReference type="EMBL" id="KX889068">
    <property type="protein sequence ID" value="APC46089.1"/>
    <property type="molecule type" value="Genomic_DNA"/>
</dbReference>
<evidence type="ECO:0000313" key="2">
    <source>
        <dbReference type="Proteomes" id="UP000225978"/>
    </source>
</evidence>
<accession>A0A1J0GV73</accession>
<evidence type="ECO:0000313" key="1">
    <source>
        <dbReference type="EMBL" id="APC46089.1"/>
    </source>
</evidence>
<reference evidence="1 2" key="1">
    <citation type="journal article" date="2017" name="Viruses">
        <title>Stumbling across the Same Phage: Comparative Genomics of Widespread Temperate Phages Infecting the Fish Pathogen Vibrio anguillarum.</title>
        <authorList>
            <person name="Kalatzis P.G."/>
            <person name="Rorbo N.I."/>
            <person name="Castillo D."/>
            <person name="Mauritzen J.J."/>
            <person name="Jorgensen J."/>
            <person name="Kokkari C."/>
            <person name="Zhang F."/>
            <person name="Katharios P."/>
            <person name="Middelboe M."/>
        </authorList>
    </citation>
    <scope>NUCLEOTIDE SEQUENCE [LARGE SCALE GENOMIC DNA]</scope>
</reference>
<keyword evidence="2" id="KW-1185">Reference proteome</keyword>
<gene>
    <name evidence="1" type="ORF">vBVspPpVa5_0093</name>
</gene>
<name>A0A1J0GV73_9CAUD</name>
<dbReference type="Proteomes" id="UP000225978">
    <property type="component" value="Segment"/>
</dbReference>
<sequence>MNQELMMVLIGIRDFIDLDNKKEITRDGTYIVSGTNFDSGDQVTPSSYEKQYPELNMILNDADHLRVVNQAIEQLKLIELLES</sequence>
<protein>
    <submittedName>
        <fullName evidence="1">Uncharacterized protein</fullName>
    </submittedName>
</protein>
<organism evidence="1 2">
    <name type="scientific">Vibrio phage vB_VspP_pVa5</name>
    <dbReference type="NCBI Taxonomy" id="1913109"/>
    <lineage>
        <taxon>Viruses</taxon>
        <taxon>Duplodnaviria</taxon>
        <taxon>Heunggongvirae</taxon>
        <taxon>Uroviricota</taxon>
        <taxon>Caudoviricetes</taxon>
        <taxon>Schitoviridae</taxon>
        <taxon>Pontosvirinae</taxon>
        <taxon>Galateavirus</taxon>
        <taxon>Galateavirus PVA5</taxon>
    </lineage>
</organism>
<proteinExistence type="predicted"/>